<evidence type="ECO:0000256" key="1">
    <source>
        <dbReference type="SAM" id="MobiDB-lite"/>
    </source>
</evidence>
<comment type="caution">
    <text evidence="2">The sequence shown here is derived from an EMBL/GenBank/DDBJ whole genome shotgun (WGS) entry which is preliminary data.</text>
</comment>
<dbReference type="Proteomes" id="UP001234178">
    <property type="component" value="Unassembled WGS sequence"/>
</dbReference>
<proteinExistence type="predicted"/>
<feature type="compositionally biased region" description="Polar residues" evidence="1">
    <location>
        <begin position="93"/>
        <end position="110"/>
    </location>
</feature>
<name>A0ABQ9Z2K9_9CRUS</name>
<feature type="compositionally biased region" description="Basic residues" evidence="1">
    <location>
        <begin position="50"/>
        <end position="67"/>
    </location>
</feature>
<gene>
    <name evidence="2" type="ORF">OUZ56_012279</name>
</gene>
<evidence type="ECO:0000313" key="2">
    <source>
        <dbReference type="EMBL" id="KAK4007118.1"/>
    </source>
</evidence>
<accession>A0ABQ9Z2K9</accession>
<keyword evidence="3" id="KW-1185">Reference proteome</keyword>
<feature type="region of interest" description="Disordered" evidence="1">
    <location>
        <begin position="1"/>
        <end position="111"/>
    </location>
</feature>
<sequence>MEKASSSSRDSESSSLSDLESSSSNDAENSSDSDSGTSSTEQKGKCIDSKRKRGKKKDTENRKKKPTAGKCFIYVGQTRKKKDPSFGDALPHCSSSLKQPPFVSPSNSAAHDSLFDDVPSVISPEALDDLRRQVQKDLDSMQIRRHQTWQERQAIAA</sequence>
<organism evidence="2 3">
    <name type="scientific">Daphnia magna</name>
    <dbReference type="NCBI Taxonomy" id="35525"/>
    <lineage>
        <taxon>Eukaryota</taxon>
        <taxon>Metazoa</taxon>
        <taxon>Ecdysozoa</taxon>
        <taxon>Arthropoda</taxon>
        <taxon>Crustacea</taxon>
        <taxon>Branchiopoda</taxon>
        <taxon>Diplostraca</taxon>
        <taxon>Cladocera</taxon>
        <taxon>Anomopoda</taxon>
        <taxon>Daphniidae</taxon>
        <taxon>Daphnia</taxon>
    </lineage>
</organism>
<evidence type="ECO:0000313" key="3">
    <source>
        <dbReference type="Proteomes" id="UP001234178"/>
    </source>
</evidence>
<protein>
    <submittedName>
        <fullName evidence="2">Uncharacterized protein</fullName>
    </submittedName>
</protein>
<feature type="compositionally biased region" description="Low complexity" evidence="1">
    <location>
        <begin position="1"/>
        <end position="40"/>
    </location>
</feature>
<reference evidence="2 3" key="1">
    <citation type="journal article" date="2023" name="Nucleic Acids Res.">
        <title>The hologenome of Daphnia magna reveals possible DNA methylation and microbiome-mediated evolution of the host genome.</title>
        <authorList>
            <person name="Chaturvedi A."/>
            <person name="Li X."/>
            <person name="Dhandapani V."/>
            <person name="Marshall H."/>
            <person name="Kissane S."/>
            <person name="Cuenca-Cambronero M."/>
            <person name="Asole G."/>
            <person name="Calvet F."/>
            <person name="Ruiz-Romero M."/>
            <person name="Marangio P."/>
            <person name="Guigo R."/>
            <person name="Rago D."/>
            <person name="Mirbahai L."/>
            <person name="Eastwood N."/>
            <person name="Colbourne J.K."/>
            <person name="Zhou J."/>
            <person name="Mallon E."/>
            <person name="Orsini L."/>
        </authorList>
    </citation>
    <scope>NUCLEOTIDE SEQUENCE [LARGE SCALE GENOMIC DNA]</scope>
    <source>
        <strain evidence="2">LRV0_1</strain>
    </source>
</reference>
<dbReference type="EMBL" id="JAOYFB010000002">
    <property type="protein sequence ID" value="KAK4007118.1"/>
    <property type="molecule type" value="Genomic_DNA"/>
</dbReference>